<accession>A6GG07</accession>
<name>A6GG07_9BACT</name>
<dbReference type="PANTHER" id="PTHR43270:SF8">
    <property type="entry name" value="DI- AND TRIPEPTIDASE DUG2-RELATED"/>
    <property type="match status" value="1"/>
</dbReference>
<evidence type="ECO:0000256" key="2">
    <source>
        <dbReference type="ARBA" id="ARBA00022723"/>
    </source>
</evidence>
<evidence type="ECO:0000313" key="5">
    <source>
        <dbReference type="Proteomes" id="UP000005801"/>
    </source>
</evidence>
<evidence type="ECO:0000256" key="1">
    <source>
        <dbReference type="ARBA" id="ARBA00022670"/>
    </source>
</evidence>
<dbReference type="GO" id="GO:0009089">
    <property type="term" value="P:lysine biosynthetic process via diaminopimelate"/>
    <property type="evidence" value="ECO:0007669"/>
    <property type="project" value="TreeGrafter"/>
</dbReference>
<keyword evidence="1" id="KW-0645">Protease</keyword>
<comment type="caution">
    <text evidence="4">The sequence shown here is derived from an EMBL/GenBank/DDBJ whole genome shotgun (WGS) entry which is preliminary data.</text>
</comment>
<dbReference type="InterPro" id="IPR002933">
    <property type="entry name" value="Peptidase_M20"/>
</dbReference>
<dbReference type="GO" id="GO:0006508">
    <property type="term" value="P:proteolysis"/>
    <property type="evidence" value="ECO:0007669"/>
    <property type="project" value="UniProtKB-KW"/>
</dbReference>
<organism evidence="4 5">
    <name type="scientific">Plesiocystis pacifica SIR-1</name>
    <dbReference type="NCBI Taxonomy" id="391625"/>
    <lineage>
        <taxon>Bacteria</taxon>
        <taxon>Pseudomonadati</taxon>
        <taxon>Myxococcota</taxon>
        <taxon>Polyangia</taxon>
        <taxon>Nannocystales</taxon>
        <taxon>Nannocystaceae</taxon>
        <taxon>Plesiocystis</taxon>
    </lineage>
</organism>
<dbReference type="InterPro" id="IPR051458">
    <property type="entry name" value="Cyt/Met_Dipeptidase"/>
</dbReference>
<keyword evidence="3" id="KW-0378">Hydrolase</keyword>
<proteinExistence type="predicted"/>
<dbReference type="Proteomes" id="UP000005801">
    <property type="component" value="Unassembled WGS sequence"/>
</dbReference>
<evidence type="ECO:0000256" key="3">
    <source>
        <dbReference type="ARBA" id="ARBA00022801"/>
    </source>
</evidence>
<dbReference type="EMBL" id="ABCS01000100">
    <property type="protein sequence ID" value="EDM75194.1"/>
    <property type="molecule type" value="Genomic_DNA"/>
</dbReference>
<dbReference type="PANTHER" id="PTHR43270">
    <property type="entry name" value="BETA-ALA-HIS DIPEPTIDASE"/>
    <property type="match status" value="1"/>
</dbReference>
<dbReference type="Pfam" id="PF01546">
    <property type="entry name" value="Peptidase_M20"/>
    <property type="match status" value="1"/>
</dbReference>
<dbReference type="GO" id="GO:0009014">
    <property type="term" value="F:succinyl-diaminopimelate desuccinylase activity"/>
    <property type="evidence" value="ECO:0007669"/>
    <property type="project" value="TreeGrafter"/>
</dbReference>
<dbReference type="GO" id="GO:0008233">
    <property type="term" value="F:peptidase activity"/>
    <property type="evidence" value="ECO:0007669"/>
    <property type="project" value="UniProtKB-KW"/>
</dbReference>
<evidence type="ECO:0000313" key="4">
    <source>
        <dbReference type="EMBL" id="EDM75194.1"/>
    </source>
</evidence>
<dbReference type="AlphaFoldDB" id="A6GG07"/>
<dbReference type="Gene3D" id="3.40.630.10">
    <property type="entry name" value="Zn peptidases"/>
    <property type="match status" value="1"/>
</dbReference>
<dbReference type="eggNOG" id="COG0624">
    <property type="taxonomic scope" value="Bacteria"/>
</dbReference>
<dbReference type="GO" id="GO:0005829">
    <property type="term" value="C:cytosol"/>
    <property type="evidence" value="ECO:0007669"/>
    <property type="project" value="TreeGrafter"/>
</dbReference>
<sequence length="426" mass="46793">MYSSSADLRAGLSRALSLLVLDPEHDEQTPWWMRLPVELRAHGRAGQLGLEQLIELHLQPELGASLDRVRARLDLTPVSAQALRAAARRARISGRAHADHQGRDVYGESNKALWDLAVAPLGEAVERRWGPTCADARCHDARDLPAPDPARAQAEALVRFQTGPSEDGHRDCAEHCAAQLREQGFAVELHRRAESPPVLVAAREPRGLAGRVVLYGHYDTIPANPGWSSDPDVLIERERRWFARGIADNKGPLAARLWALSTLERSPALTWIIQGEEETGSQWSREVLARLIPELEADLWLEETGYHDHVDGTLRLLARTIGPSPDSSLPPDPFSMQLLDGLRVLAASGGLATRAERRGLNKSVVDGGCPFNHALPPGARYLAIGVNDSHAQIHAHDESIPTWTLALHRDELALIFEAIDRLVSGD</sequence>
<dbReference type="GO" id="GO:0046872">
    <property type="term" value="F:metal ion binding"/>
    <property type="evidence" value="ECO:0007669"/>
    <property type="project" value="UniProtKB-KW"/>
</dbReference>
<dbReference type="SUPFAM" id="SSF53187">
    <property type="entry name" value="Zn-dependent exopeptidases"/>
    <property type="match status" value="1"/>
</dbReference>
<dbReference type="STRING" id="391625.PPSIR1_40994"/>
<protein>
    <submittedName>
        <fullName evidence="4">Putative peptidase, M20/M25/M40 family protein</fullName>
    </submittedName>
</protein>
<keyword evidence="2" id="KW-0479">Metal-binding</keyword>
<keyword evidence="5" id="KW-1185">Reference proteome</keyword>
<reference evidence="4 5" key="1">
    <citation type="submission" date="2007-06" db="EMBL/GenBank/DDBJ databases">
        <authorList>
            <person name="Shimkets L."/>
            <person name="Ferriera S."/>
            <person name="Johnson J."/>
            <person name="Kravitz S."/>
            <person name="Beeson K."/>
            <person name="Sutton G."/>
            <person name="Rogers Y.-H."/>
            <person name="Friedman R."/>
            <person name="Frazier M."/>
            <person name="Venter J.C."/>
        </authorList>
    </citation>
    <scope>NUCLEOTIDE SEQUENCE [LARGE SCALE GENOMIC DNA]</scope>
    <source>
        <strain evidence="4 5">SIR-1</strain>
    </source>
</reference>
<gene>
    <name evidence="4" type="ORF">PPSIR1_40994</name>
</gene>